<dbReference type="InterPro" id="IPR013525">
    <property type="entry name" value="ABC2_TM"/>
</dbReference>
<dbReference type="InterPro" id="IPR017871">
    <property type="entry name" value="ABC_transporter-like_CS"/>
</dbReference>
<dbReference type="InterPro" id="IPR027417">
    <property type="entry name" value="P-loop_NTPase"/>
</dbReference>
<evidence type="ECO:0000256" key="9">
    <source>
        <dbReference type="SAM" id="Phobius"/>
    </source>
</evidence>
<accession>A0A834MC95</accession>
<reference evidence="11" key="1">
    <citation type="submission" date="2020-08" db="EMBL/GenBank/DDBJ databases">
        <title>Genome sequencing and assembly of the red palm weevil Rhynchophorus ferrugineus.</title>
        <authorList>
            <person name="Dias G.B."/>
            <person name="Bergman C.M."/>
            <person name="Manee M."/>
        </authorList>
    </citation>
    <scope>NUCLEOTIDE SEQUENCE</scope>
    <source>
        <strain evidence="11">AA-2017</strain>
        <tissue evidence="11">Whole larva</tissue>
    </source>
</reference>
<dbReference type="InterPro" id="IPR003439">
    <property type="entry name" value="ABC_transporter-like_ATP-bd"/>
</dbReference>
<evidence type="ECO:0000256" key="7">
    <source>
        <dbReference type="ARBA" id="ARBA00022989"/>
    </source>
</evidence>
<dbReference type="PROSITE" id="PS50893">
    <property type="entry name" value="ABC_TRANSPORTER_2"/>
    <property type="match status" value="1"/>
</dbReference>
<dbReference type="SMART" id="SM00382">
    <property type="entry name" value="AAA"/>
    <property type="match status" value="1"/>
</dbReference>
<evidence type="ECO:0000256" key="6">
    <source>
        <dbReference type="ARBA" id="ARBA00022840"/>
    </source>
</evidence>
<feature type="transmembrane region" description="Helical" evidence="9">
    <location>
        <begin position="440"/>
        <end position="465"/>
    </location>
</feature>
<dbReference type="Proteomes" id="UP000625711">
    <property type="component" value="Unassembled WGS sequence"/>
</dbReference>
<dbReference type="PANTHER" id="PTHR48041:SF105">
    <property type="entry name" value="FI02074P"/>
    <property type="match status" value="1"/>
</dbReference>
<dbReference type="OrthoDB" id="66620at2759"/>
<evidence type="ECO:0000256" key="8">
    <source>
        <dbReference type="ARBA" id="ARBA00023136"/>
    </source>
</evidence>
<evidence type="ECO:0000256" key="4">
    <source>
        <dbReference type="ARBA" id="ARBA00022692"/>
    </source>
</evidence>
<gene>
    <name evidence="11" type="ORF">GWI33_007328</name>
</gene>
<keyword evidence="5" id="KW-0547">Nucleotide-binding</keyword>
<feature type="transmembrane region" description="Helical" evidence="9">
    <location>
        <begin position="538"/>
        <end position="558"/>
    </location>
</feature>
<keyword evidence="4 9" id="KW-0812">Transmembrane</keyword>
<sequence length="635" mass="71868">MAERAEEERVPLRCDVPLKQLNRIAKRAPVDIDFQDLTYSIRDSYTGKGWRHLLKSINGSFRSGELTAIMGPSGAGKSTLLNILAGYVTAGVKGSIRAEGRPRDLTTFKKLSAYIMQDDIVQPRLTVCEAVMFAARLKLGSEIQKSEKHEVVEEVIQLLGLEKCMNTRTEYLSGGQRKRLTVALELVNNPPVIFLDEPTTGLDNVAIKQCIELLHKITKHGRTVICTIHQPPASLFHYFDQVYVLAQGYCVFNGSPSQLVPFLSKASLPCPPTYTPADYIIELVQSQTDNITALSNTIQNGKINLIEKKKEETIICTKTAGIFEIQQDYTQTVTKNYDVFPISIWMQLVILLHRNFLQLKRNHSNIYIQFFHHLASGLLVGSIFFALGNDGSQTLSVFKYILSVNVFFMYTYVMVPVLTFPLEVRLMKREYFNRWYSLKAYYMCFTLSALPLMTVLSIMFLIIVYLLSSQPMDLDRFIWFSTLALAVGFCSQGLGYVIGSTFNITNGSVVGSSALAPLLALACYGMGYRSTIEPVMKVIMGLSYLRYGVVGLTITIFANREPMDCDEYYCHYRDPDLLLRDMGMLDENRPIQLYALIAFTIFFRILAYCTLKFQLTSELKNQIVYLAAKIVRQKD</sequence>
<dbReference type="Pfam" id="PF01061">
    <property type="entry name" value="ABC2_membrane"/>
    <property type="match status" value="1"/>
</dbReference>
<feature type="transmembrane region" description="Helical" evidence="9">
    <location>
        <begin position="366"/>
        <end position="388"/>
    </location>
</feature>
<dbReference type="PROSITE" id="PS00211">
    <property type="entry name" value="ABC_TRANSPORTER_1"/>
    <property type="match status" value="1"/>
</dbReference>
<evidence type="ECO:0000256" key="1">
    <source>
        <dbReference type="ARBA" id="ARBA00004141"/>
    </source>
</evidence>
<dbReference type="InterPro" id="IPR050352">
    <property type="entry name" value="ABCG_transporters"/>
</dbReference>
<evidence type="ECO:0000256" key="5">
    <source>
        <dbReference type="ARBA" id="ARBA00022741"/>
    </source>
</evidence>
<keyword evidence="8 9" id="KW-0472">Membrane</keyword>
<name>A0A834MC95_RHYFE</name>
<feature type="domain" description="ABC transporter" evidence="10">
    <location>
        <begin position="32"/>
        <end position="272"/>
    </location>
</feature>
<evidence type="ECO:0000256" key="3">
    <source>
        <dbReference type="ARBA" id="ARBA00022448"/>
    </source>
</evidence>
<proteinExistence type="inferred from homology"/>
<feature type="transmembrane region" description="Helical" evidence="9">
    <location>
        <begin position="504"/>
        <end position="526"/>
    </location>
</feature>
<dbReference type="CDD" id="cd03213">
    <property type="entry name" value="ABCG_EPDR"/>
    <property type="match status" value="1"/>
</dbReference>
<keyword evidence="7 9" id="KW-1133">Transmembrane helix</keyword>
<evidence type="ECO:0000313" key="11">
    <source>
        <dbReference type="EMBL" id="KAF7279386.1"/>
    </source>
</evidence>
<dbReference type="AlphaFoldDB" id="A0A834MC95"/>
<dbReference type="SUPFAM" id="SSF52540">
    <property type="entry name" value="P-loop containing nucleoside triphosphate hydrolases"/>
    <property type="match status" value="1"/>
</dbReference>
<dbReference type="EMBL" id="JAACXV010000365">
    <property type="protein sequence ID" value="KAF7279386.1"/>
    <property type="molecule type" value="Genomic_DNA"/>
</dbReference>
<dbReference type="Gene3D" id="3.40.50.300">
    <property type="entry name" value="P-loop containing nucleotide triphosphate hydrolases"/>
    <property type="match status" value="1"/>
</dbReference>
<protein>
    <recommendedName>
        <fullName evidence="10">ABC transporter domain-containing protein</fullName>
    </recommendedName>
</protein>
<dbReference type="GO" id="GO:0140359">
    <property type="term" value="F:ABC-type transporter activity"/>
    <property type="evidence" value="ECO:0007669"/>
    <property type="project" value="InterPro"/>
</dbReference>
<keyword evidence="3" id="KW-0813">Transport</keyword>
<dbReference type="FunFam" id="3.40.50.300:FF:002217">
    <property type="entry name" value="ATP-binding cassette sub-family G member 1"/>
    <property type="match status" value="1"/>
</dbReference>
<dbReference type="InterPro" id="IPR003593">
    <property type="entry name" value="AAA+_ATPase"/>
</dbReference>
<comment type="similarity">
    <text evidence="2">Belongs to the ABC transporter superfamily. ABCG family. Eye pigment precursor importer (TC 3.A.1.204) subfamily.</text>
</comment>
<evidence type="ECO:0000259" key="10">
    <source>
        <dbReference type="PROSITE" id="PS50893"/>
    </source>
</evidence>
<dbReference type="GO" id="GO:0016887">
    <property type="term" value="F:ATP hydrolysis activity"/>
    <property type="evidence" value="ECO:0007669"/>
    <property type="project" value="InterPro"/>
</dbReference>
<keyword evidence="6" id="KW-0067">ATP-binding</keyword>
<dbReference type="GO" id="GO:0005524">
    <property type="term" value="F:ATP binding"/>
    <property type="evidence" value="ECO:0007669"/>
    <property type="project" value="UniProtKB-KW"/>
</dbReference>
<feature type="transmembrane region" description="Helical" evidence="9">
    <location>
        <begin position="400"/>
        <end position="420"/>
    </location>
</feature>
<comment type="subcellular location">
    <subcellularLocation>
        <location evidence="1">Membrane</location>
        <topology evidence="1">Multi-pass membrane protein</topology>
    </subcellularLocation>
</comment>
<organism evidence="11 12">
    <name type="scientific">Rhynchophorus ferrugineus</name>
    <name type="common">Red palm weevil</name>
    <name type="synonym">Curculio ferrugineus</name>
    <dbReference type="NCBI Taxonomy" id="354439"/>
    <lineage>
        <taxon>Eukaryota</taxon>
        <taxon>Metazoa</taxon>
        <taxon>Ecdysozoa</taxon>
        <taxon>Arthropoda</taxon>
        <taxon>Hexapoda</taxon>
        <taxon>Insecta</taxon>
        <taxon>Pterygota</taxon>
        <taxon>Neoptera</taxon>
        <taxon>Endopterygota</taxon>
        <taxon>Coleoptera</taxon>
        <taxon>Polyphaga</taxon>
        <taxon>Cucujiformia</taxon>
        <taxon>Curculionidae</taxon>
        <taxon>Dryophthorinae</taxon>
        <taxon>Rhynchophorus</taxon>
    </lineage>
</organism>
<keyword evidence="12" id="KW-1185">Reference proteome</keyword>
<dbReference type="GO" id="GO:0005886">
    <property type="term" value="C:plasma membrane"/>
    <property type="evidence" value="ECO:0007669"/>
    <property type="project" value="TreeGrafter"/>
</dbReference>
<dbReference type="PANTHER" id="PTHR48041">
    <property type="entry name" value="ABC TRANSPORTER G FAMILY MEMBER 28"/>
    <property type="match status" value="1"/>
</dbReference>
<feature type="transmembrane region" description="Helical" evidence="9">
    <location>
        <begin position="591"/>
        <end position="611"/>
    </location>
</feature>
<evidence type="ECO:0000256" key="2">
    <source>
        <dbReference type="ARBA" id="ARBA00005814"/>
    </source>
</evidence>
<evidence type="ECO:0000313" key="12">
    <source>
        <dbReference type="Proteomes" id="UP000625711"/>
    </source>
</evidence>
<feature type="transmembrane region" description="Helical" evidence="9">
    <location>
        <begin position="477"/>
        <end position="498"/>
    </location>
</feature>
<dbReference type="Pfam" id="PF00005">
    <property type="entry name" value="ABC_tran"/>
    <property type="match status" value="1"/>
</dbReference>
<comment type="caution">
    <text evidence="11">The sequence shown here is derived from an EMBL/GenBank/DDBJ whole genome shotgun (WGS) entry which is preliminary data.</text>
</comment>